<dbReference type="Proteomes" id="UP000822688">
    <property type="component" value="Chromosome 5"/>
</dbReference>
<feature type="domain" description="PARP catalytic" evidence="2">
    <location>
        <begin position="1754"/>
        <end position="1857"/>
    </location>
</feature>
<sequence length="1888" mass="212490">MAGSPNSRSAASSSKRWEKSAEGATSTPWRSSSAGSSSENWRSQKSVVSGGDGFWNSRTSGLPAVSPDSSVNSPRGASRKSALNQLTDQVSKKSAKVFLRGRVLTVNYERKFGFLAPSDGGTSAGNVYFRVSAPRDQLTSTLTGGMLLIPGDTMEYELANSSDSQKSRAHFARLCDCKFRSVDELEMYVKNLTTTAEEHPELVLRDVTKCPVGFKLMLDYRYPSNELLGETLKLCQILSSIQLAGLYRSRLKQIYALFSGSQFLTSEHGVRKFARDLSTSDNDDHLQLKDALKDFLLHLLEYIPSQLPLILPLLMRLGKCQRSGTLSLLSNEVLPILDGEDEGFLVKSQEAVSLACEAESFLRKVLNVLGGGSNEKSGISQPWSQLPLLPTMEEVRTANRSHLSLPVVKQKGPYMSPEEYVDTYLSLLREDSVASLLQGIHALRKGKVVDCDLKLWFHVSTIGVHFNHNVSPGLTFAVRLPKVKGAKDSKRPLGGSLVCFFDDSGGFDTPIWGIVSRCEEEADKTCVCFVDIVVQSGAETELNGASWSFQCARLIRGDDMVMAESPTYYKAYQPVLEALQLTDPDSIPFREELVFVTWPEDPAPEYLNSTSGATLDWSCIFGPDSTDTFERHIPITEGVGAMKSLLERGYKTSFDASQLKAVELAVSNRLTIIQGPPGTGKTYIGVKLLQLLLSASTFPEGKPVFVVTMKNHALDQFLEKCINFCQKDENFDPQMIVRVGGRSKSRTLENYNLQMQMTVDDEFRFDRAENYQHMETVREEMEGALFDVNRNLECFDPQMILVNAPELHLNYFLQKTVPSARIETCVKRLPEGVSLAELIQGQNFDAALAADVLDIQGRLVAEMGRWIPRPVVLQTAQAFLSMKKPSSSKILQAHNISSDNDATDEEQDESSREEEERRSAYESLRQDINLESDAEPKKTGYQWLANNYIKFPKKQDVGRNSIAFHRLNRDNIGSQFDWLAHENPYDLSADHRAILVLKYWQESVDAACELLARIKAEYDTLLQDTEQILERRKLAVLQKAKIIGMTTTGAAINQTLLKHLSPAVVLVEEAAEILEPQVLASLNSNVQHLILIGDHHQLRPQVESYDLERWHGFGVSMFERLVEHNNLPYQALALQCRMREEFVPMLLPIYPFLKSHTELVSGSRNEAPTCMGNTMYFWSHVYEETTQRSYVNQGEAQMVVALTRWIVSELEDPQSLKILAAYNGQVTLIRKLLEKYPELQAVEVRSIDSFQGVESEIVIVSLVRSNAGGNIGHLRMRNRLCVAASRARCGVYFVGNDSTLAQKNPHWKTLIRHFEDENAIDSSIPLCCPRHPDRLAFELSDTDVSKFEPSQVCDYPCGHVLPCKHSCNLTCHFGDQHGQCIEPVNFTFRSCGHSHTRKCHEDEEKRSCKTKIMHEFVICKHITEMECWQVKGFRKAYLKCRVLCGKELKCGHLCKLHCSDDCASAPCKDCQEIEKEKERIKLQILIKAIDSKRKELDAEIEKLKEKGDEGIVVKQVHPDDDTALSYFMAKDRVEKYIVPDCKTMVVVTKVQKIENLKLQEKFLNAQRELIDPLPNPEWLFYAGSDELIAKVVDNGFRAAHNKAHLFHVYSSKIAENHDNHSLLLSEVHLGKTWRSTDLESVDQKLNGKNLRHIGCDSLSLVGGQETGSEELRPFAHIVINPDQAIPRFIVSYKLMDLQDPVRANEFERFGEEQASKNGGIWRVSIMPSLNFQEFTPEEIHFRTAESQFFRMSTNRRLKVTKVDFIKNAQLEKRFNRKKEEFKSAKVTVDQRFVFHGTDAEAIDKIATEGFKIGGQGVTMKFGAVFGYGVYTAVNPDISVAYCRGSNMMLLSIAIPGENGKNHDHGESPDVLVIKDVAQLLPRYVVYYT</sequence>
<feature type="domain" description="DNA2/NAM7 helicase helicase" evidence="3">
    <location>
        <begin position="654"/>
        <end position="1104"/>
    </location>
</feature>
<dbReference type="PANTHER" id="PTHR10887">
    <property type="entry name" value="DNA2/NAM7 HELICASE FAMILY"/>
    <property type="match status" value="1"/>
</dbReference>
<gene>
    <name evidence="5" type="ORF">KC19_5G193300</name>
</gene>
<feature type="region of interest" description="Disordered" evidence="1">
    <location>
        <begin position="1"/>
        <end position="87"/>
    </location>
</feature>
<name>A0A8T0I3A0_CERPU</name>
<organism evidence="5 6">
    <name type="scientific">Ceratodon purpureus</name>
    <name type="common">Fire moss</name>
    <name type="synonym">Dicranum purpureum</name>
    <dbReference type="NCBI Taxonomy" id="3225"/>
    <lineage>
        <taxon>Eukaryota</taxon>
        <taxon>Viridiplantae</taxon>
        <taxon>Streptophyta</taxon>
        <taxon>Embryophyta</taxon>
        <taxon>Bryophyta</taxon>
        <taxon>Bryophytina</taxon>
        <taxon>Bryopsida</taxon>
        <taxon>Dicranidae</taxon>
        <taxon>Pseudoditrichales</taxon>
        <taxon>Ditrichaceae</taxon>
        <taxon>Ceratodon</taxon>
    </lineage>
</organism>
<evidence type="ECO:0000313" key="5">
    <source>
        <dbReference type="EMBL" id="KAG0577942.1"/>
    </source>
</evidence>
<dbReference type="PANTHER" id="PTHR10887:SF341">
    <property type="entry name" value="NFX1-TYPE ZINC FINGER-CONTAINING PROTEIN 1"/>
    <property type="match status" value="1"/>
</dbReference>
<comment type="caution">
    <text evidence="5">The sequence shown here is derived from an EMBL/GenBank/DDBJ whole genome shotgun (WGS) entry which is preliminary data.</text>
</comment>
<dbReference type="InterPro" id="IPR027417">
    <property type="entry name" value="P-loop_NTPase"/>
</dbReference>
<dbReference type="Gene3D" id="3.90.228.10">
    <property type="match status" value="2"/>
</dbReference>
<evidence type="ECO:0000313" key="6">
    <source>
        <dbReference type="Proteomes" id="UP000822688"/>
    </source>
</evidence>
<dbReference type="GO" id="GO:0031380">
    <property type="term" value="C:nuclear RNA-directed RNA polymerase complex"/>
    <property type="evidence" value="ECO:0007669"/>
    <property type="project" value="TreeGrafter"/>
</dbReference>
<feature type="region of interest" description="Disordered" evidence="1">
    <location>
        <begin position="890"/>
        <end position="929"/>
    </location>
</feature>
<proteinExistence type="predicted"/>
<evidence type="ECO:0000259" key="4">
    <source>
        <dbReference type="Pfam" id="PF13087"/>
    </source>
</evidence>
<evidence type="ECO:0008006" key="7">
    <source>
        <dbReference type="Google" id="ProtNLM"/>
    </source>
</evidence>
<dbReference type="InterPro" id="IPR012317">
    <property type="entry name" value="Poly(ADP-ribose)pol_cat_dom"/>
</dbReference>
<dbReference type="EMBL" id="CM026425">
    <property type="protein sequence ID" value="KAG0577942.1"/>
    <property type="molecule type" value="Genomic_DNA"/>
</dbReference>
<dbReference type="Pfam" id="PF13086">
    <property type="entry name" value="AAA_11"/>
    <property type="match status" value="1"/>
</dbReference>
<dbReference type="InterPro" id="IPR045055">
    <property type="entry name" value="DNA2/NAM7-like"/>
</dbReference>
<dbReference type="CDD" id="cd06008">
    <property type="entry name" value="NF-X1-zinc-finger"/>
    <property type="match status" value="1"/>
</dbReference>
<dbReference type="InterPro" id="IPR041677">
    <property type="entry name" value="DNA2/NAM7_AAA_11"/>
</dbReference>
<protein>
    <recommendedName>
        <fullName evidence="7">PARP</fullName>
    </recommendedName>
</protein>
<dbReference type="GO" id="GO:0004386">
    <property type="term" value="F:helicase activity"/>
    <property type="evidence" value="ECO:0007669"/>
    <property type="project" value="InterPro"/>
</dbReference>
<feature type="compositionally biased region" description="Acidic residues" evidence="1">
    <location>
        <begin position="901"/>
        <end position="913"/>
    </location>
</feature>
<feature type="compositionally biased region" description="Polar residues" evidence="1">
    <location>
        <begin position="23"/>
        <end position="47"/>
    </location>
</feature>
<dbReference type="InterPro" id="IPR047187">
    <property type="entry name" value="SF1_C_Upf1"/>
</dbReference>
<keyword evidence="6" id="KW-1185">Reference proteome</keyword>
<dbReference type="Pfam" id="PF13087">
    <property type="entry name" value="AAA_12"/>
    <property type="match status" value="1"/>
</dbReference>
<dbReference type="GO" id="GO:0003950">
    <property type="term" value="F:NAD+ poly-ADP-ribosyltransferase activity"/>
    <property type="evidence" value="ECO:0007669"/>
    <property type="project" value="InterPro"/>
</dbReference>
<dbReference type="Gene3D" id="3.40.50.300">
    <property type="entry name" value="P-loop containing nucleotide triphosphate hydrolases"/>
    <property type="match status" value="3"/>
</dbReference>
<evidence type="ECO:0000259" key="3">
    <source>
        <dbReference type="Pfam" id="PF13086"/>
    </source>
</evidence>
<feature type="domain" description="DNA2/NAM7 helicase-like C-terminal" evidence="4">
    <location>
        <begin position="1114"/>
        <end position="1297"/>
    </location>
</feature>
<accession>A0A8T0I3A0</accession>
<evidence type="ECO:0000259" key="2">
    <source>
        <dbReference type="Pfam" id="PF00644"/>
    </source>
</evidence>
<dbReference type="SUPFAM" id="SSF56399">
    <property type="entry name" value="ADP-ribosylation"/>
    <property type="match status" value="2"/>
</dbReference>
<dbReference type="CDD" id="cd18808">
    <property type="entry name" value="SF1_C_Upf1"/>
    <property type="match status" value="1"/>
</dbReference>
<feature type="compositionally biased region" description="Polar residues" evidence="1">
    <location>
        <begin position="890"/>
        <end position="900"/>
    </location>
</feature>
<dbReference type="Pfam" id="PF00644">
    <property type="entry name" value="PARP"/>
    <property type="match status" value="1"/>
</dbReference>
<evidence type="ECO:0000256" key="1">
    <source>
        <dbReference type="SAM" id="MobiDB-lite"/>
    </source>
</evidence>
<dbReference type="InterPro" id="IPR041679">
    <property type="entry name" value="DNA2/NAM7-like_C"/>
</dbReference>
<feature type="compositionally biased region" description="Polar residues" evidence="1">
    <location>
        <begin position="67"/>
        <end position="87"/>
    </location>
</feature>
<dbReference type="GO" id="GO:0031048">
    <property type="term" value="P:regulatory ncRNA-mediated heterochromatin formation"/>
    <property type="evidence" value="ECO:0007669"/>
    <property type="project" value="TreeGrafter"/>
</dbReference>
<dbReference type="SUPFAM" id="SSF52540">
    <property type="entry name" value="P-loop containing nucleoside triphosphate hydrolases"/>
    <property type="match status" value="1"/>
</dbReference>
<reference evidence="5" key="1">
    <citation type="submission" date="2020-06" db="EMBL/GenBank/DDBJ databases">
        <title>WGS assembly of Ceratodon purpureus strain R40.</title>
        <authorList>
            <person name="Carey S.B."/>
            <person name="Jenkins J."/>
            <person name="Shu S."/>
            <person name="Lovell J.T."/>
            <person name="Sreedasyam A."/>
            <person name="Maumus F."/>
            <person name="Tiley G.P."/>
            <person name="Fernandez-Pozo N."/>
            <person name="Barry K."/>
            <person name="Chen C."/>
            <person name="Wang M."/>
            <person name="Lipzen A."/>
            <person name="Daum C."/>
            <person name="Saski C.A."/>
            <person name="Payton A.C."/>
            <person name="Mcbreen J.C."/>
            <person name="Conrad R.E."/>
            <person name="Kollar L.M."/>
            <person name="Olsson S."/>
            <person name="Huttunen S."/>
            <person name="Landis J.B."/>
            <person name="Wickett N.J."/>
            <person name="Johnson M.G."/>
            <person name="Rensing S.A."/>
            <person name="Grimwood J."/>
            <person name="Schmutz J."/>
            <person name="Mcdaniel S.F."/>
        </authorList>
    </citation>
    <scope>NUCLEOTIDE SEQUENCE</scope>
    <source>
        <strain evidence="5">R40</strain>
    </source>
</reference>